<evidence type="ECO:0000259" key="1">
    <source>
        <dbReference type="Pfam" id="PF21757"/>
    </source>
</evidence>
<dbReference type="Proteomes" id="UP000095645">
    <property type="component" value="Unassembled WGS sequence"/>
</dbReference>
<gene>
    <name evidence="2" type="ORF">ERS852476_03628</name>
</gene>
<feature type="domain" description="DUF6870" evidence="1">
    <location>
        <begin position="10"/>
        <end position="79"/>
    </location>
</feature>
<proteinExistence type="predicted"/>
<dbReference type="Pfam" id="PF21757">
    <property type="entry name" value="DUF6870"/>
    <property type="match status" value="1"/>
</dbReference>
<sequence>MLTREDLMHMRNMSFEDINPAEIPDLDEMNIDVTKSKREKILGILESGKNPYFIKSGNIVVKVGFASTSRTIEEALESLVQMKW</sequence>
<organism evidence="2 3">
    <name type="scientific">Blautia obeum</name>
    <dbReference type="NCBI Taxonomy" id="40520"/>
    <lineage>
        <taxon>Bacteria</taxon>
        <taxon>Bacillati</taxon>
        <taxon>Bacillota</taxon>
        <taxon>Clostridia</taxon>
        <taxon>Lachnospirales</taxon>
        <taxon>Lachnospiraceae</taxon>
        <taxon>Blautia</taxon>
    </lineage>
</organism>
<evidence type="ECO:0000313" key="3">
    <source>
        <dbReference type="Proteomes" id="UP000095645"/>
    </source>
</evidence>
<dbReference type="EMBL" id="CYZP01000054">
    <property type="protein sequence ID" value="CUO68490.1"/>
    <property type="molecule type" value="Genomic_DNA"/>
</dbReference>
<reference evidence="2 3" key="1">
    <citation type="submission" date="2015-09" db="EMBL/GenBank/DDBJ databases">
        <authorList>
            <consortium name="Pathogen Informatics"/>
        </authorList>
    </citation>
    <scope>NUCLEOTIDE SEQUENCE [LARGE SCALE GENOMIC DNA]</scope>
    <source>
        <strain evidence="2 3">2789STDY5834861</strain>
    </source>
</reference>
<evidence type="ECO:0000313" key="2">
    <source>
        <dbReference type="EMBL" id="CUO68490.1"/>
    </source>
</evidence>
<accession>A0A174H606</accession>
<dbReference type="InterPro" id="IPR049222">
    <property type="entry name" value="DUF6870"/>
</dbReference>
<protein>
    <recommendedName>
        <fullName evidence="1">DUF6870 domain-containing protein</fullName>
    </recommendedName>
</protein>
<name>A0A174H606_9FIRM</name>
<dbReference type="AlphaFoldDB" id="A0A174H606"/>
<dbReference type="RefSeq" id="WP_055058944.1">
    <property type="nucleotide sequence ID" value="NZ_CYZP01000054.1"/>
</dbReference>